<dbReference type="SUPFAM" id="SSF46785">
    <property type="entry name" value="Winged helix' DNA-binding domain"/>
    <property type="match status" value="1"/>
</dbReference>
<feature type="transmembrane region" description="Helical" evidence="1">
    <location>
        <begin position="184"/>
        <end position="203"/>
    </location>
</feature>
<feature type="domain" description="LexA repressor DNA-binding" evidence="2">
    <location>
        <begin position="1"/>
        <end position="65"/>
    </location>
</feature>
<reference evidence="3 4" key="1">
    <citation type="journal article" date="2016" name="Nat. Commun.">
        <title>Thousands of microbial genomes shed light on interconnected biogeochemical processes in an aquifer system.</title>
        <authorList>
            <person name="Anantharaman K."/>
            <person name="Brown C.T."/>
            <person name="Hug L.A."/>
            <person name="Sharon I."/>
            <person name="Castelle C.J."/>
            <person name="Probst A.J."/>
            <person name="Thomas B.C."/>
            <person name="Singh A."/>
            <person name="Wilkins M.J."/>
            <person name="Karaoz U."/>
            <person name="Brodie E.L."/>
            <person name="Williams K.H."/>
            <person name="Hubbard S.S."/>
            <person name="Banfield J.F."/>
        </authorList>
    </citation>
    <scope>NUCLEOTIDE SEQUENCE [LARGE SCALE GENOMIC DNA]</scope>
</reference>
<name>A0A1F5ZNG7_9BACT</name>
<dbReference type="InterPro" id="IPR036388">
    <property type="entry name" value="WH-like_DNA-bd_sf"/>
</dbReference>
<dbReference type="GO" id="GO:0004252">
    <property type="term" value="F:serine-type endopeptidase activity"/>
    <property type="evidence" value="ECO:0007669"/>
    <property type="project" value="InterPro"/>
</dbReference>
<evidence type="ECO:0000313" key="3">
    <source>
        <dbReference type="EMBL" id="OGG13864.1"/>
    </source>
</evidence>
<dbReference type="Proteomes" id="UP000177383">
    <property type="component" value="Unassembled WGS sequence"/>
</dbReference>
<dbReference type="AlphaFoldDB" id="A0A1F5ZNG7"/>
<accession>A0A1F5ZNG7</accession>
<dbReference type="Gene3D" id="1.10.10.10">
    <property type="entry name" value="Winged helix-like DNA-binding domain superfamily/Winged helix DNA-binding domain"/>
    <property type="match status" value="1"/>
</dbReference>
<evidence type="ECO:0000313" key="4">
    <source>
        <dbReference type="Proteomes" id="UP000177383"/>
    </source>
</evidence>
<dbReference type="STRING" id="1798375.A2773_00010"/>
<dbReference type="EMBL" id="MFJE01000034">
    <property type="protein sequence ID" value="OGG13864.1"/>
    <property type="molecule type" value="Genomic_DNA"/>
</dbReference>
<dbReference type="Pfam" id="PF01726">
    <property type="entry name" value="LexA_DNA_bind"/>
    <property type="match status" value="1"/>
</dbReference>
<keyword evidence="1" id="KW-0812">Transmembrane</keyword>
<proteinExistence type="predicted"/>
<gene>
    <name evidence="3" type="ORF">A2773_00010</name>
</gene>
<dbReference type="InterPro" id="IPR036390">
    <property type="entry name" value="WH_DNA-bd_sf"/>
</dbReference>
<keyword evidence="1" id="KW-1133">Transmembrane helix</keyword>
<dbReference type="InterPro" id="IPR006199">
    <property type="entry name" value="LexA_DNA-bd_dom"/>
</dbReference>
<sequence>MNSITKKQKKLLSTISNYRSKYGKPPTLREMAKDARISDIKSVHRMIKALVLKGYLYHDRMKSRGVLLTDFGINELESSMLTNLRQSSHSSLDNHKKQSELAGELSRSDVTVSLPTSNSIIYGNKNIKANGTNISTDLQNIVETVVNIVIDKFANGSAFNNQQEKHELASNITNFIAKTAAQDFILQNLGWLAILIIGFFAYTRIIDDNMRAFLYASFSVFIVNLLIKKGNL</sequence>
<keyword evidence="1" id="KW-0472">Membrane</keyword>
<dbReference type="GO" id="GO:0006508">
    <property type="term" value="P:proteolysis"/>
    <property type="evidence" value="ECO:0007669"/>
    <property type="project" value="InterPro"/>
</dbReference>
<protein>
    <recommendedName>
        <fullName evidence="2">LexA repressor DNA-binding domain-containing protein</fullName>
    </recommendedName>
</protein>
<evidence type="ECO:0000259" key="2">
    <source>
        <dbReference type="Pfam" id="PF01726"/>
    </source>
</evidence>
<feature type="transmembrane region" description="Helical" evidence="1">
    <location>
        <begin position="209"/>
        <end position="227"/>
    </location>
</feature>
<organism evidence="3 4">
    <name type="scientific">Candidatus Gottesmanbacteria bacterium RIFCSPHIGHO2_01_FULL_39_10</name>
    <dbReference type="NCBI Taxonomy" id="1798375"/>
    <lineage>
        <taxon>Bacteria</taxon>
        <taxon>Candidatus Gottesmaniibacteriota</taxon>
    </lineage>
</organism>
<evidence type="ECO:0000256" key="1">
    <source>
        <dbReference type="SAM" id="Phobius"/>
    </source>
</evidence>
<comment type="caution">
    <text evidence="3">The sequence shown here is derived from an EMBL/GenBank/DDBJ whole genome shotgun (WGS) entry which is preliminary data.</text>
</comment>